<keyword evidence="1" id="KW-0472">Membrane</keyword>
<feature type="transmembrane region" description="Helical" evidence="1">
    <location>
        <begin position="25"/>
        <end position="42"/>
    </location>
</feature>
<dbReference type="InterPro" id="IPR025698">
    <property type="entry name" value="2TM_dom"/>
</dbReference>
<dbReference type="Proteomes" id="UP000824161">
    <property type="component" value="Unassembled WGS sequence"/>
</dbReference>
<feature type="domain" description="2TM" evidence="2">
    <location>
        <begin position="17"/>
        <end position="64"/>
    </location>
</feature>
<sequence length="146" mass="16704">MATPMKDLEPYARPKRREGELKRDIARYLILCGALTAVNWIYTPEQFWAGWIWIAWGASLILRAVLPATGGGKTASPRRAFYRHLSCYLLVMVLLAAVNYLYTPQYPWAVWPAAGWGFALVLQAVEVFTRPKDGDGDYRMKNHENR</sequence>
<feature type="transmembrane region" description="Helical" evidence="1">
    <location>
        <begin position="108"/>
        <end position="129"/>
    </location>
</feature>
<organism evidence="3 4">
    <name type="scientific">Candidatus Merdimorpha stercoravium</name>
    <dbReference type="NCBI Taxonomy" id="2840863"/>
    <lineage>
        <taxon>Bacteria</taxon>
        <taxon>Pseudomonadati</taxon>
        <taxon>Bacteroidota</taxon>
        <taxon>Flavobacteriia</taxon>
        <taxon>Flavobacteriales</taxon>
        <taxon>Candidatus Merdimorpha</taxon>
    </lineage>
</organism>
<feature type="transmembrane region" description="Helical" evidence="1">
    <location>
        <begin position="81"/>
        <end position="102"/>
    </location>
</feature>
<evidence type="ECO:0000259" key="2">
    <source>
        <dbReference type="Pfam" id="PF13239"/>
    </source>
</evidence>
<gene>
    <name evidence="3" type="ORF">IAC44_04705</name>
</gene>
<feature type="domain" description="2TM" evidence="2">
    <location>
        <begin position="78"/>
        <end position="129"/>
    </location>
</feature>
<reference evidence="3" key="2">
    <citation type="journal article" date="2021" name="PeerJ">
        <title>Extensive microbial diversity within the chicken gut microbiome revealed by metagenomics and culture.</title>
        <authorList>
            <person name="Gilroy R."/>
            <person name="Ravi A."/>
            <person name="Getino M."/>
            <person name="Pursley I."/>
            <person name="Horton D.L."/>
            <person name="Alikhan N.F."/>
            <person name="Baker D."/>
            <person name="Gharbi K."/>
            <person name="Hall N."/>
            <person name="Watson M."/>
            <person name="Adriaenssens E.M."/>
            <person name="Foster-Nyarko E."/>
            <person name="Jarju S."/>
            <person name="Secka A."/>
            <person name="Antonio M."/>
            <person name="Oren A."/>
            <person name="Chaudhuri R.R."/>
            <person name="La Ragione R."/>
            <person name="Hildebrand F."/>
            <person name="Pallen M.J."/>
        </authorList>
    </citation>
    <scope>NUCLEOTIDE SEQUENCE</scope>
    <source>
        <strain evidence="3">1383</strain>
    </source>
</reference>
<dbReference type="EMBL" id="DVLY01000111">
    <property type="protein sequence ID" value="HIT98122.1"/>
    <property type="molecule type" value="Genomic_DNA"/>
</dbReference>
<evidence type="ECO:0000313" key="3">
    <source>
        <dbReference type="EMBL" id="HIT98122.1"/>
    </source>
</evidence>
<reference evidence="3" key="1">
    <citation type="submission" date="2020-10" db="EMBL/GenBank/DDBJ databases">
        <authorList>
            <person name="Gilroy R."/>
        </authorList>
    </citation>
    <scope>NUCLEOTIDE SEQUENCE</scope>
    <source>
        <strain evidence="3">1383</strain>
    </source>
</reference>
<name>A0A9D1HBQ9_9FLAO</name>
<feature type="transmembrane region" description="Helical" evidence="1">
    <location>
        <begin position="48"/>
        <end position="69"/>
    </location>
</feature>
<evidence type="ECO:0000256" key="1">
    <source>
        <dbReference type="SAM" id="Phobius"/>
    </source>
</evidence>
<keyword evidence="1" id="KW-1133">Transmembrane helix</keyword>
<dbReference type="Pfam" id="PF13239">
    <property type="entry name" value="2TM"/>
    <property type="match status" value="2"/>
</dbReference>
<keyword evidence="1" id="KW-0812">Transmembrane</keyword>
<protein>
    <submittedName>
        <fullName evidence="3">2TM domain-containing protein</fullName>
    </submittedName>
</protein>
<accession>A0A9D1HBQ9</accession>
<proteinExistence type="predicted"/>
<comment type="caution">
    <text evidence="3">The sequence shown here is derived from an EMBL/GenBank/DDBJ whole genome shotgun (WGS) entry which is preliminary data.</text>
</comment>
<dbReference type="AlphaFoldDB" id="A0A9D1HBQ9"/>
<evidence type="ECO:0000313" key="4">
    <source>
        <dbReference type="Proteomes" id="UP000824161"/>
    </source>
</evidence>